<reference evidence="11 12" key="1">
    <citation type="journal article" date="2015" name="Antonie Van Leeuwenhoek">
        <title>Bosea vaviloviae sp. nov., a new species of slow-growing rhizobia isolated from nodules of the relict species Vavilovia formosa (Stev.) Fed.</title>
        <authorList>
            <person name="Safronova V.I."/>
            <person name="Kuznetsova I.G."/>
            <person name="Sazanova A.L."/>
            <person name="Kimeklis A.K."/>
            <person name="Belimov A.A."/>
            <person name="Andronov E.E."/>
            <person name="Pinaev A.G."/>
            <person name="Chizhevskaya E.P."/>
            <person name="Pukhaev A.R."/>
            <person name="Popov K.P."/>
            <person name="Willems A."/>
            <person name="Tikhonovich I.A."/>
        </authorList>
    </citation>
    <scope>NUCLEOTIDE SEQUENCE [LARGE SCALE GENOMIC DNA]</scope>
    <source>
        <strain evidence="11 12">Vaf18</strain>
    </source>
</reference>
<keyword evidence="5" id="KW-0571">Peptide transport</keyword>
<dbReference type="InterPro" id="IPR025966">
    <property type="entry name" value="OppC_N"/>
</dbReference>
<keyword evidence="7 9" id="KW-1133">Transmembrane helix</keyword>
<dbReference type="Proteomes" id="UP000094969">
    <property type="component" value="Chromosome"/>
</dbReference>
<evidence type="ECO:0000313" key="12">
    <source>
        <dbReference type="Proteomes" id="UP000094969"/>
    </source>
</evidence>
<gene>
    <name evidence="11" type="ORF">BHK69_06525</name>
</gene>
<dbReference type="OrthoDB" id="9766870at2"/>
<dbReference type="InterPro" id="IPR035906">
    <property type="entry name" value="MetI-like_sf"/>
</dbReference>
<dbReference type="InterPro" id="IPR050366">
    <property type="entry name" value="BP-dependent_transpt_permease"/>
</dbReference>
<keyword evidence="12" id="KW-1185">Reference proteome</keyword>
<dbReference type="PROSITE" id="PS50928">
    <property type="entry name" value="ABC_TM1"/>
    <property type="match status" value="1"/>
</dbReference>
<dbReference type="STRING" id="1526658.BHK69_06525"/>
<dbReference type="PANTHER" id="PTHR43386:SF1">
    <property type="entry name" value="D,D-DIPEPTIDE TRANSPORT SYSTEM PERMEASE PROTEIN DDPC-RELATED"/>
    <property type="match status" value="1"/>
</dbReference>
<comment type="similarity">
    <text evidence="9">Belongs to the binding-protein-dependent transport system permease family.</text>
</comment>
<evidence type="ECO:0000313" key="11">
    <source>
        <dbReference type="EMBL" id="AOO80169.1"/>
    </source>
</evidence>
<dbReference type="AlphaFoldDB" id="A0A1D7TYH2"/>
<dbReference type="GO" id="GO:0005886">
    <property type="term" value="C:plasma membrane"/>
    <property type="evidence" value="ECO:0007669"/>
    <property type="project" value="UniProtKB-SubCell"/>
</dbReference>
<keyword evidence="8 9" id="KW-0472">Membrane</keyword>
<protein>
    <submittedName>
        <fullName evidence="11">ABC transporter permease</fullName>
    </submittedName>
</protein>
<dbReference type="GO" id="GO:0055085">
    <property type="term" value="P:transmembrane transport"/>
    <property type="evidence" value="ECO:0007669"/>
    <property type="project" value="InterPro"/>
</dbReference>
<evidence type="ECO:0000256" key="5">
    <source>
        <dbReference type="ARBA" id="ARBA00022856"/>
    </source>
</evidence>
<keyword evidence="3" id="KW-1003">Cell membrane</keyword>
<sequence>MSTSVHDAGQAAPPRLRWLAATIGAFNANKTSWVGLVIVVAVILAAVLAPIIAPHDPLEQNILSRLQPPHENYYLGTDYFGRDILSRLLYGARISLVIGVASTVIALVLGSLIGILAGWYGGKFDVVVMQTMDILLAFPSLILGLILVAMLGPSMENITIAIALTSIPSFARIARAPTITVKERDFIEAGRALAFSDARIMARHILPNIFPEILVMGSLWLASAIRTEASLAFIGLGVKPPIATWGGMIREGFENILDSYWLVLAPSLAILIIVFALNILGDGLRDAIDPKLKGER</sequence>
<dbReference type="PANTHER" id="PTHR43386">
    <property type="entry name" value="OLIGOPEPTIDE TRANSPORT SYSTEM PERMEASE PROTEIN APPC"/>
    <property type="match status" value="1"/>
</dbReference>
<dbReference type="Pfam" id="PF00528">
    <property type="entry name" value="BPD_transp_1"/>
    <property type="match status" value="1"/>
</dbReference>
<evidence type="ECO:0000259" key="10">
    <source>
        <dbReference type="PROSITE" id="PS50928"/>
    </source>
</evidence>
<feature type="transmembrane region" description="Helical" evidence="9">
    <location>
        <begin position="94"/>
        <end position="122"/>
    </location>
</feature>
<accession>A0A1D7TYH2</accession>
<evidence type="ECO:0000256" key="1">
    <source>
        <dbReference type="ARBA" id="ARBA00004651"/>
    </source>
</evidence>
<comment type="subcellular location">
    <subcellularLocation>
        <location evidence="1 9">Cell membrane</location>
        <topology evidence="1 9">Multi-pass membrane protein</topology>
    </subcellularLocation>
</comment>
<evidence type="ECO:0000256" key="9">
    <source>
        <dbReference type="RuleBase" id="RU363032"/>
    </source>
</evidence>
<dbReference type="InterPro" id="IPR000515">
    <property type="entry name" value="MetI-like"/>
</dbReference>
<name>A0A1D7TYH2_9HYPH</name>
<keyword evidence="2 9" id="KW-0813">Transport</keyword>
<proteinExistence type="inferred from homology"/>
<dbReference type="GO" id="GO:0015833">
    <property type="term" value="P:peptide transport"/>
    <property type="evidence" value="ECO:0007669"/>
    <property type="project" value="UniProtKB-KW"/>
</dbReference>
<keyword evidence="4 9" id="KW-0812">Transmembrane</keyword>
<dbReference type="CDD" id="cd06261">
    <property type="entry name" value="TM_PBP2"/>
    <property type="match status" value="1"/>
</dbReference>
<feature type="transmembrane region" description="Helical" evidence="9">
    <location>
        <begin position="134"/>
        <end position="152"/>
    </location>
</feature>
<dbReference type="KEGG" id="bvv:BHK69_06525"/>
<dbReference type="Gene3D" id="1.10.3720.10">
    <property type="entry name" value="MetI-like"/>
    <property type="match status" value="1"/>
</dbReference>
<feature type="transmembrane region" description="Helical" evidence="9">
    <location>
        <begin position="33"/>
        <end position="53"/>
    </location>
</feature>
<feature type="domain" description="ABC transmembrane type-1" evidence="10">
    <location>
        <begin position="92"/>
        <end position="281"/>
    </location>
</feature>
<evidence type="ECO:0000256" key="3">
    <source>
        <dbReference type="ARBA" id="ARBA00022475"/>
    </source>
</evidence>
<evidence type="ECO:0000256" key="6">
    <source>
        <dbReference type="ARBA" id="ARBA00022927"/>
    </source>
</evidence>
<evidence type="ECO:0000256" key="7">
    <source>
        <dbReference type="ARBA" id="ARBA00022989"/>
    </source>
</evidence>
<feature type="transmembrane region" description="Helical" evidence="9">
    <location>
        <begin position="260"/>
        <end position="281"/>
    </location>
</feature>
<dbReference type="RefSeq" id="WP_069689389.1">
    <property type="nucleotide sequence ID" value="NZ_CP017147.1"/>
</dbReference>
<evidence type="ECO:0000256" key="4">
    <source>
        <dbReference type="ARBA" id="ARBA00022692"/>
    </source>
</evidence>
<keyword evidence="6" id="KW-0653">Protein transport</keyword>
<evidence type="ECO:0000256" key="8">
    <source>
        <dbReference type="ARBA" id="ARBA00023136"/>
    </source>
</evidence>
<evidence type="ECO:0000256" key="2">
    <source>
        <dbReference type="ARBA" id="ARBA00022448"/>
    </source>
</evidence>
<organism evidence="11 12">
    <name type="scientific">Bosea vaviloviae</name>
    <dbReference type="NCBI Taxonomy" id="1526658"/>
    <lineage>
        <taxon>Bacteria</taxon>
        <taxon>Pseudomonadati</taxon>
        <taxon>Pseudomonadota</taxon>
        <taxon>Alphaproteobacteria</taxon>
        <taxon>Hyphomicrobiales</taxon>
        <taxon>Boseaceae</taxon>
        <taxon>Bosea</taxon>
    </lineage>
</organism>
<dbReference type="EMBL" id="CP017147">
    <property type="protein sequence ID" value="AOO80169.1"/>
    <property type="molecule type" value="Genomic_DNA"/>
</dbReference>
<dbReference type="SUPFAM" id="SSF161098">
    <property type="entry name" value="MetI-like"/>
    <property type="match status" value="1"/>
</dbReference>
<dbReference type="Pfam" id="PF12911">
    <property type="entry name" value="OppC_N"/>
    <property type="match status" value="1"/>
</dbReference>
<feature type="transmembrane region" description="Helical" evidence="9">
    <location>
        <begin position="205"/>
        <end position="225"/>
    </location>
</feature>
<dbReference type="GO" id="GO:0015031">
    <property type="term" value="P:protein transport"/>
    <property type="evidence" value="ECO:0007669"/>
    <property type="project" value="UniProtKB-KW"/>
</dbReference>